<dbReference type="PROSITE" id="PS51330">
    <property type="entry name" value="DHFR_2"/>
    <property type="match status" value="1"/>
</dbReference>
<dbReference type="RefSeq" id="WP_179755289.1">
    <property type="nucleotide sequence ID" value="NZ_JACCBU010000001.1"/>
</dbReference>
<organism evidence="10 11">
    <name type="scientific">Microlunatus parietis</name>
    <dbReference type="NCBI Taxonomy" id="682979"/>
    <lineage>
        <taxon>Bacteria</taxon>
        <taxon>Bacillati</taxon>
        <taxon>Actinomycetota</taxon>
        <taxon>Actinomycetes</taxon>
        <taxon>Propionibacteriales</taxon>
        <taxon>Propionibacteriaceae</taxon>
        <taxon>Microlunatus</taxon>
    </lineage>
</organism>
<dbReference type="GO" id="GO:0046452">
    <property type="term" value="P:dihydrofolate metabolic process"/>
    <property type="evidence" value="ECO:0007669"/>
    <property type="project" value="TreeGrafter"/>
</dbReference>
<comment type="caution">
    <text evidence="10">The sequence shown here is derived from an EMBL/GenBank/DDBJ whole genome shotgun (WGS) entry which is preliminary data.</text>
</comment>
<dbReference type="PANTHER" id="PTHR48069:SF3">
    <property type="entry name" value="DIHYDROFOLATE REDUCTASE"/>
    <property type="match status" value="1"/>
</dbReference>
<dbReference type="PRINTS" id="PR00070">
    <property type="entry name" value="DHFR"/>
</dbReference>
<dbReference type="PANTHER" id="PTHR48069">
    <property type="entry name" value="DIHYDROFOLATE REDUCTASE"/>
    <property type="match status" value="1"/>
</dbReference>
<dbReference type="PIRSF" id="PIRSF000194">
    <property type="entry name" value="DHFR"/>
    <property type="match status" value="1"/>
</dbReference>
<comment type="function">
    <text evidence="7">Key enzyme in folate metabolism. Catalyzes an essential reaction for de novo glycine and purine synthesis, and for DNA precursor synthesis.</text>
</comment>
<dbReference type="InterPro" id="IPR001796">
    <property type="entry name" value="DHFR_dom"/>
</dbReference>
<evidence type="ECO:0000313" key="11">
    <source>
        <dbReference type="Proteomes" id="UP000569914"/>
    </source>
</evidence>
<sequence>MREEPGPGSIVAIAAYARNSVIGNGPDIPWRISEDWKRFRRVTTGHVLIMGRKTYESIGRPLPGRHTIVITRDPDWRADGVITADGLDRAIALARERHPESIIFIAGGGEIYRAAWDRTEFLDVTEVDAEPEGDVTFPVIDPEEWRELSREPRDGFAWVGYRRVVA</sequence>
<evidence type="ECO:0000256" key="6">
    <source>
        <dbReference type="ARBA" id="ARBA00023002"/>
    </source>
</evidence>
<evidence type="ECO:0000259" key="9">
    <source>
        <dbReference type="PROSITE" id="PS51330"/>
    </source>
</evidence>
<keyword evidence="11" id="KW-1185">Reference proteome</keyword>
<dbReference type="EMBL" id="JACCBU010000001">
    <property type="protein sequence ID" value="NYE73644.1"/>
    <property type="molecule type" value="Genomic_DNA"/>
</dbReference>
<proteinExistence type="inferred from homology"/>
<dbReference type="GO" id="GO:0046654">
    <property type="term" value="P:tetrahydrofolate biosynthetic process"/>
    <property type="evidence" value="ECO:0007669"/>
    <property type="project" value="UniProtKB-UniPathway"/>
</dbReference>
<dbReference type="EC" id="1.5.1.3" evidence="3 7"/>
<evidence type="ECO:0000313" key="10">
    <source>
        <dbReference type="EMBL" id="NYE73644.1"/>
    </source>
</evidence>
<keyword evidence="4 7" id="KW-0554">One-carbon metabolism</keyword>
<evidence type="ECO:0000256" key="5">
    <source>
        <dbReference type="ARBA" id="ARBA00022857"/>
    </source>
</evidence>
<evidence type="ECO:0000256" key="1">
    <source>
        <dbReference type="ARBA" id="ARBA00004903"/>
    </source>
</evidence>
<dbReference type="GO" id="GO:0046655">
    <property type="term" value="P:folic acid metabolic process"/>
    <property type="evidence" value="ECO:0007669"/>
    <property type="project" value="TreeGrafter"/>
</dbReference>
<dbReference type="InterPro" id="IPR024072">
    <property type="entry name" value="DHFR-like_dom_sf"/>
</dbReference>
<dbReference type="GO" id="GO:0006730">
    <property type="term" value="P:one-carbon metabolic process"/>
    <property type="evidence" value="ECO:0007669"/>
    <property type="project" value="UniProtKB-KW"/>
</dbReference>
<evidence type="ECO:0000256" key="4">
    <source>
        <dbReference type="ARBA" id="ARBA00022563"/>
    </source>
</evidence>
<keyword evidence="6 7" id="KW-0560">Oxidoreductase</keyword>
<comment type="similarity">
    <text evidence="2 7 8">Belongs to the dihydrofolate reductase family.</text>
</comment>
<name>A0A7Y9IB76_9ACTN</name>
<dbReference type="SUPFAM" id="SSF53597">
    <property type="entry name" value="Dihydrofolate reductase-like"/>
    <property type="match status" value="1"/>
</dbReference>
<comment type="pathway">
    <text evidence="1 7">Cofactor biosynthesis; tetrahydrofolate biosynthesis; 5,6,7,8-tetrahydrofolate from 7,8-dihydrofolate: step 1/1.</text>
</comment>
<gene>
    <name evidence="10" type="ORF">BKA15_004973</name>
</gene>
<dbReference type="Pfam" id="PF00186">
    <property type="entry name" value="DHFR_1"/>
    <property type="match status" value="1"/>
</dbReference>
<dbReference type="UniPathway" id="UPA00077">
    <property type="reaction ID" value="UER00158"/>
</dbReference>
<keyword evidence="5 7" id="KW-0521">NADP</keyword>
<feature type="domain" description="DHFR" evidence="9">
    <location>
        <begin position="9"/>
        <end position="166"/>
    </location>
</feature>
<dbReference type="GO" id="GO:0004146">
    <property type="term" value="F:dihydrofolate reductase activity"/>
    <property type="evidence" value="ECO:0007669"/>
    <property type="project" value="UniProtKB-EC"/>
</dbReference>
<evidence type="ECO:0000256" key="2">
    <source>
        <dbReference type="ARBA" id="ARBA00009539"/>
    </source>
</evidence>
<dbReference type="GO" id="GO:0050661">
    <property type="term" value="F:NADP binding"/>
    <property type="evidence" value="ECO:0007669"/>
    <property type="project" value="InterPro"/>
</dbReference>
<evidence type="ECO:0000256" key="3">
    <source>
        <dbReference type="ARBA" id="ARBA00012856"/>
    </source>
</evidence>
<evidence type="ECO:0000256" key="7">
    <source>
        <dbReference type="PIRNR" id="PIRNR000194"/>
    </source>
</evidence>
<protein>
    <recommendedName>
        <fullName evidence="3 7">Dihydrofolate reductase</fullName>
        <ecNumber evidence="3 7">1.5.1.3</ecNumber>
    </recommendedName>
</protein>
<dbReference type="Proteomes" id="UP000569914">
    <property type="component" value="Unassembled WGS sequence"/>
</dbReference>
<dbReference type="PROSITE" id="PS00075">
    <property type="entry name" value="DHFR_1"/>
    <property type="match status" value="1"/>
</dbReference>
<dbReference type="Gene3D" id="3.40.430.10">
    <property type="entry name" value="Dihydrofolate Reductase, subunit A"/>
    <property type="match status" value="1"/>
</dbReference>
<dbReference type="AlphaFoldDB" id="A0A7Y9IB76"/>
<evidence type="ECO:0000256" key="8">
    <source>
        <dbReference type="RuleBase" id="RU004474"/>
    </source>
</evidence>
<dbReference type="CDD" id="cd00209">
    <property type="entry name" value="DHFR"/>
    <property type="match status" value="1"/>
</dbReference>
<dbReference type="GO" id="GO:0005829">
    <property type="term" value="C:cytosol"/>
    <property type="evidence" value="ECO:0007669"/>
    <property type="project" value="TreeGrafter"/>
</dbReference>
<accession>A0A7Y9IB76</accession>
<dbReference type="InterPro" id="IPR017925">
    <property type="entry name" value="DHFR_CS"/>
</dbReference>
<comment type="catalytic activity">
    <reaction evidence="7">
        <text>(6S)-5,6,7,8-tetrahydrofolate + NADP(+) = 7,8-dihydrofolate + NADPH + H(+)</text>
        <dbReference type="Rhea" id="RHEA:15009"/>
        <dbReference type="ChEBI" id="CHEBI:15378"/>
        <dbReference type="ChEBI" id="CHEBI:57451"/>
        <dbReference type="ChEBI" id="CHEBI:57453"/>
        <dbReference type="ChEBI" id="CHEBI:57783"/>
        <dbReference type="ChEBI" id="CHEBI:58349"/>
        <dbReference type="EC" id="1.5.1.3"/>
    </reaction>
</comment>
<dbReference type="InterPro" id="IPR012259">
    <property type="entry name" value="DHFR"/>
</dbReference>
<reference evidence="10 11" key="1">
    <citation type="submission" date="2020-07" db="EMBL/GenBank/DDBJ databases">
        <title>Sequencing the genomes of 1000 actinobacteria strains.</title>
        <authorList>
            <person name="Klenk H.-P."/>
        </authorList>
    </citation>
    <scope>NUCLEOTIDE SEQUENCE [LARGE SCALE GENOMIC DNA]</scope>
    <source>
        <strain evidence="10 11">DSM 22083</strain>
    </source>
</reference>